<keyword evidence="2" id="KW-1133">Transmembrane helix</keyword>
<keyword evidence="2" id="KW-0472">Membrane</keyword>
<feature type="transmembrane region" description="Helical" evidence="2">
    <location>
        <begin position="253"/>
        <end position="277"/>
    </location>
</feature>
<feature type="domain" description="DUF4349" evidence="3">
    <location>
        <begin position="63"/>
        <end position="273"/>
    </location>
</feature>
<keyword evidence="1" id="KW-0175">Coiled coil</keyword>
<feature type="coiled-coil region" evidence="1">
    <location>
        <begin position="157"/>
        <end position="204"/>
    </location>
</feature>
<organism evidence="4 5">
    <name type="scientific">Candidatus Collierbacteria bacterium GW2011_GWC2_43_12</name>
    <dbReference type="NCBI Taxonomy" id="1618390"/>
    <lineage>
        <taxon>Bacteria</taxon>
        <taxon>Candidatus Collieribacteriota</taxon>
    </lineage>
</organism>
<keyword evidence="2" id="KW-0812">Transmembrane</keyword>
<gene>
    <name evidence="4" type="ORF">UV68_C0007G0009</name>
</gene>
<reference evidence="4 5" key="1">
    <citation type="journal article" date="2015" name="Nature">
        <title>rRNA introns, odd ribosomes, and small enigmatic genomes across a large radiation of phyla.</title>
        <authorList>
            <person name="Brown C.T."/>
            <person name="Hug L.A."/>
            <person name="Thomas B.C."/>
            <person name="Sharon I."/>
            <person name="Castelle C.J."/>
            <person name="Singh A."/>
            <person name="Wilkins M.J."/>
            <person name="Williams K.H."/>
            <person name="Banfield J.F."/>
        </authorList>
    </citation>
    <scope>NUCLEOTIDE SEQUENCE [LARGE SCALE GENOMIC DNA]</scope>
</reference>
<accession>A0A0G1DA91</accession>
<comment type="caution">
    <text evidence="4">The sequence shown here is derived from an EMBL/GenBank/DDBJ whole genome shotgun (WGS) entry which is preliminary data.</text>
</comment>
<evidence type="ECO:0000313" key="5">
    <source>
        <dbReference type="Proteomes" id="UP000033980"/>
    </source>
</evidence>
<name>A0A0G1DA91_9BACT</name>
<protein>
    <recommendedName>
        <fullName evidence="3">DUF4349 domain-containing protein</fullName>
    </recommendedName>
</protein>
<sequence length="283" mass="31333">MVVVLVLVILVLLFGNKQAGVTNLAVMPSFDGAYDTVSSKISMGRPQGIMPEAAPVTREQRLTVQDTSMSMQVRDVADVTKKIEETATSMGGYMVNKSLTRPEGAASGNITIRVPAEKREQALDEIRSLGVKVVSENVYGYDVTDQYVDLETRITDLESLKAKMQAILDQAVQVEDLVNVQMQINNIQEQIDSLKGQKNYLEQTAKLTRITVSVSTDELALPYTPDEAWRPGVVFKTAVRSMLGAMRSVANTVIWVVVYLPVVLIIIGLAYLLSWVYRKYLVK</sequence>
<evidence type="ECO:0000259" key="3">
    <source>
        <dbReference type="Pfam" id="PF14257"/>
    </source>
</evidence>
<dbReference type="Pfam" id="PF14257">
    <property type="entry name" value="DUF4349"/>
    <property type="match status" value="1"/>
</dbReference>
<evidence type="ECO:0000256" key="1">
    <source>
        <dbReference type="SAM" id="Coils"/>
    </source>
</evidence>
<dbReference type="InterPro" id="IPR025645">
    <property type="entry name" value="DUF4349"/>
</dbReference>
<dbReference type="AlphaFoldDB" id="A0A0G1DA91"/>
<proteinExistence type="predicted"/>
<dbReference type="Proteomes" id="UP000033980">
    <property type="component" value="Unassembled WGS sequence"/>
</dbReference>
<dbReference type="EMBL" id="LCFK01000007">
    <property type="protein sequence ID" value="KKS94592.1"/>
    <property type="molecule type" value="Genomic_DNA"/>
</dbReference>
<evidence type="ECO:0000256" key="2">
    <source>
        <dbReference type="SAM" id="Phobius"/>
    </source>
</evidence>
<evidence type="ECO:0000313" key="4">
    <source>
        <dbReference type="EMBL" id="KKS94592.1"/>
    </source>
</evidence>